<dbReference type="SUPFAM" id="SSF52799">
    <property type="entry name" value="(Phosphotyrosine protein) phosphatases II"/>
    <property type="match status" value="1"/>
</dbReference>
<accession>A0A9X3E5R9</accession>
<dbReference type="InterPro" id="IPR026893">
    <property type="entry name" value="Tyr/Ser_Pase_IphP-type"/>
</dbReference>
<keyword evidence="2" id="KW-0472">Membrane</keyword>
<dbReference type="RefSeq" id="WP_266339049.1">
    <property type="nucleotide sequence ID" value="NZ_JAPKNK010000004.1"/>
</dbReference>
<dbReference type="AlphaFoldDB" id="A0A9X3E5R9"/>
<evidence type="ECO:0000313" key="4">
    <source>
        <dbReference type="Proteomes" id="UP001144805"/>
    </source>
</evidence>
<sequence>MTRKRILMIGGAVLAVPLFFGIYLSFLLITGNFHTVIAGELYRSAQPTPTALASYVQNFGIKTVINLRGANESAPWYRAEIDESRKLGVAHEDFRMSSRTELTQAEAEALIQLFKTAEKPILVHCTDGSDRTGLASALYVAAVAKLGEEAAEDQISFRYGHVALPLSPTWPMDMTFEALEPWLGFHDS</sequence>
<dbReference type="GO" id="GO:0004721">
    <property type="term" value="F:phosphoprotein phosphatase activity"/>
    <property type="evidence" value="ECO:0007669"/>
    <property type="project" value="InterPro"/>
</dbReference>
<proteinExistence type="inferred from homology"/>
<organism evidence="3 4">
    <name type="scientific">Kaistia nematophila</name>
    <dbReference type="NCBI Taxonomy" id="2994654"/>
    <lineage>
        <taxon>Bacteria</taxon>
        <taxon>Pseudomonadati</taxon>
        <taxon>Pseudomonadota</taxon>
        <taxon>Alphaproteobacteria</taxon>
        <taxon>Hyphomicrobiales</taxon>
        <taxon>Kaistiaceae</taxon>
        <taxon>Kaistia</taxon>
    </lineage>
</organism>
<protein>
    <submittedName>
        <fullName evidence="3">Dual specificity protein phosphatase family protein</fullName>
    </submittedName>
</protein>
<keyword evidence="2" id="KW-1133">Transmembrane helix</keyword>
<comment type="similarity">
    <text evidence="1">Belongs to the protein-tyrosine phosphatase family.</text>
</comment>
<gene>
    <name evidence="3" type="ORF">OSH07_12860</name>
</gene>
<evidence type="ECO:0000313" key="3">
    <source>
        <dbReference type="EMBL" id="MCX5570088.1"/>
    </source>
</evidence>
<feature type="transmembrane region" description="Helical" evidence="2">
    <location>
        <begin position="7"/>
        <end position="29"/>
    </location>
</feature>
<dbReference type="CDD" id="cd14529">
    <property type="entry name" value="TpbA-like"/>
    <property type="match status" value="1"/>
</dbReference>
<reference evidence="3" key="1">
    <citation type="submission" date="2022-11" db="EMBL/GenBank/DDBJ databases">
        <title>Biodiversity and phylogenetic relationships of bacteria.</title>
        <authorList>
            <person name="Machado R.A.R."/>
            <person name="Bhat A."/>
            <person name="Loulou A."/>
            <person name="Kallel S."/>
        </authorList>
    </citation>
    <scope>NUCLEOTIDE SEQUENCE</scope>
    <source>
        <strain evidence="3">K-TC2</strain>
    </source>
</reference>
<keyword evidence="2" id="KW-0812">Transmembrane</keyword>
<evidence type="ECO:0000256" key="1">
    <source>
        <dbReference type="ARBA" id="ARBA00009580"/>
    </source>
</evidence>
<keyword evidence="4" id="KW-1185">Reference proteome</keyword>
<dbReference type="Gene3D" id="3.90.190.10">
    <property type="entry name" value="Protein tyrosine phosphatase superfamily"/>
    <property type="match status" value="1"/>
</dbReference>
<dbReference type="PANTHER" id="PTHR31126:SF72">
    <property type="entry name" value="DUAL SPECIFICITY PROTEIN PHOSPHATASE TPBA"/>
    <property type="match status" value="1"/>
</dbReference>
<dbReference type="EMBL" id="JAPKNK010000004">
    <property type="protein sequence ID" value="MCX5570088.1"/>
    <property type="molecule type" value="Genomic_DNA"/>
</dbReference>
<dbReference type="PROSITE" id="PS00383">
    <property type="entry name" value="TYR_PHOSPHATASE_1"/>
    <property type="match status" value="1"/>
</dbReference>
<comment type="caution">
    <text evidence="3">The sequence shown here is derived from an EMBL/GenBank/DDBJ whole genome shotgun (WGS) entry which is preliminary data.</text>
</comment>
<dbReference type="InterPro" id="IPR016130">
    <property type="entry name" value="Tyr_Pase_AS"/>
</dbReference>
<evidence type="ECO:0000256" key="2">
    <source>
        <dbReference type="SAM" id="Phobius"/>
    </source>
</evidence>
<dbReference type="InterPro" id="IPR029021">
    <property type="entry name" value="Prot-tyrosine_phosphatase-like"/>
</dbReference>
<name>A0A9X3E5R9_9HYPH</name>
<dbReference type="PANTHER" id="PTHR31126">
    <property type="entry name" value="TYROSINE-PROTEIN PHOSPHATASE"/>
    <property type="match status" value="1"/>
</dbReference>
<dbReference type="Pfam" id="PF13350">
    <property type="entry name" value="Y_phosphatase3"/>
    <property type="match status" value="1"/>
</dbReference>
<dbReference type="Proteomes" id="UP001144805">
    <property type="component" value="Unassembled WGS sequence"/>
</dbReference>